<reference evidence="1 2" key="1">
    <citation type="submission" date="2017-08" db="EMBL/GenBank/DDBJ databases">
        <title>Infants hospitalized years apart are colonized by the same room-sourced microbial strains.</title>
        <authorList>
            <person name="Brooks B."/>
            <person name="Olm M.R."/>
            <person name="Firek B.A."/>
            <person name="Baker R."/>
            <person name="Thomas B.C."/>
            <person name="Morowitz M.J."/>
            <person name="Banfield J.F."/>
        </authorList>
    </citation>
    <scope>NUCLEOTIDE SEQUENCE [LARGE SCALE GENOMIC DNA]</scope>
    <source>
        <strain evidence="1">S2_018_000_R2_104</strain>
    </source>
</reference>
<dbReference type="AlphaFoldDB" id="A0A2W4Z9S8"/>
<protein>
    <submittedName>
        <fullName evidence="1">Capsular biosynthesis protein CpsI</fullName>
    </submittedName>
</protein>
<evidence type="ECO:0000313" key="1">
    <source>
        <dbReference type="EMBL" id="PZO79070.1"/>
    </source>
</evidence>
<feature type="non-terminal residue" evidence="1">
    <location>
        <position position="1"/>
    </location>
</feature>
<accession>A0A2W4Z9S8</accession>
<name>A0A2W4Z9S8_9BACT</name>
<dbReference type="EMBL" id="QFNK01000367">
    <property type="protein sequence ID" value="PZO79070.1"/>
    <property type="molecule type" value="Genomic_DNA"/>
</dbReference>
<gene>
    <name evidence="1" type="ORF">DI626_11700</name>
</gene>
<evidence type="ECO:0000313" key="2">
    <source>
        <dbReference type="Proteomes" id="UP000249557"/>
    </source>
</evidence>
<dbReference type="SUPFAM" id="SSF51735">
    <property type="entry name" value="NAD(P)-binding Rossmann-fold domains"/>
    <property type="match status" value="1"/>
</dbReference>
<dbReference type="InterPro" id="IPR036291">
    <property type="entry name" value="NAD(P)-bd_dom_sf"/>
</dbReference>
<comment type="caution">
    <text evidence="1">The sequence shown here is derived from an EMBL/GenBank/DDBJ whole genome shotgun (WGS) entry which is preliminary data.</text>
</comment>
<organism evidence="1 2">
    <name type="scientific">Micavibrio aeruginosavorus</name>
    <dbReference type="NCBI Taxonomy" id="349221"/>
    <lineage>
        <taxon>Bacteria</taxon>
        <taxon>Pseudomonadati</taxon>
        <taxon>Bdellovibrionota</taxon>
        <taxon>Bdellovibrionia</taxon>
        <taxon>Bdellovibrionales</taxon>
        <taxon>Pseudobdellovibrionaceae</taxon>
        <taxon>Micavibrio</taxon>
    </lineage>
</organism>
<proteinExistence type="predicted"/>
<dbReference type="Proteomes" id="UP000249557">
    <property type="component" value="Unassembled WGS sequence"/>
</dbReference>
<dbReference type="Gene3D" id="3.40.50.720">
    <property type="entry name" value="NAD(P)-binding Rossmann-like Domain"/>
    <property type="match status" value="1"/>
</dbReference>
<sequence length="80" mass="9081">GNNNPEDLMRLINILEEETGIKAKTEMLPMQPGDVYATYANVDALNEAVNFRPATPLEKGLRDFVTWYRDYYKMGNGPAQ</sequence>